<accession>X6N9B2</accession>
<name>X6N9B2_RETFI</name>
<keyword evidence="3" id="KW-1003">Cell membrane</keyword>
<evidence type="ECO:0000256" key="2">
    <source>
        <dbReference type="ARBA" id="ARBA00010929"/>
    </source>
</evidence>
<proteinExistence type="inferred from homology"/>
<evidence type="ECO:0000256" key="8">
    <source>
        <dbReference type="ARBA" id="ARBA00023136"/>
    </source>
</evidence>
<keyword evidence="4" id="KW-0812">Transmembrane</keyword>
<dbReference type="GO" id="GO:0008289">
    <property type="term" value="F:lipid binding"/>
    <property type="evidence" value="ECO:0007669"/>
    <property type="project" value="UniProtKB-KW"/>
</dbReference>
<keyword evidence="9" id="KW-1015">Disulfide bond</keyword>
<organism evidence="12 13">
    <name type="scientific">Reticulomyxa filosa</name>
    <dbReference type="NCBI Taxonomy" id="46433"/>
    <lineage>
        <taxon>Eukaryota</taxon>
        <taxon>Sar</taxon>
        <taxon>Rhizaria</taxon>
        <taxon>Retaria</taxon>
        <taxon>Foraminifera</taxon>
        <taxon>Monothalamids</taxon>
        <taxon>Reticulomyxidae</taxon>
        <taxon>Reticulomyxa</taxon>
    </lineage>
</organism>
<comment type="subcellular location">
    <subcellularLocation>
        <location evidence="1">Cell membrane</location>
        <topology evidence="1">Single-pass type I membrane protein</topology>
    </subcellularLocation>
</comment>
<evidence type="ECO:0000259" key="11">
    <source>
        <dbReference type="Pfam" id="PF10699"/>
    </source>
</evidence>
<evidence type="ECO:0000256" key="9">
    <source>
        <dbReference type="ARBA" id="ARBA00023157"/>
    </source>
</evidence>
<comment type="caution">
    <text evidence="12">The sequence shown here is derived from an EMBL/GenBank/DDBJ whole genome shotgun (WGS) entry which is preliminary data.</text>
</comment>
<dbReference type="PANTHER" id="PTHR31764:SF0">
    <property type="entry name" value="GENERATIVE CELL SPECIFIC-1_HAP2 DOMAIN-CONTAINING PROTEIN"/>
    <property type="match status" value="1"/>
</dbReference>
<dbReference type="GO" id="GO:0007338">
    <property type="term" value="P:single fertilization"/>
    <property type="evidence" value="ECO:0007669"/>
    <property type="project" value="UniProtKB-KW"/>
</dbReference>
<keyword evidence="8" id="KW-0472">Membrane</keyword>
<dbReference type="AlphaFoldDB" id="X6N9B2"/>
<comment type="similarity">
    <text evidence="2">Belongs to the HAP2/GCS1 family.</text>
</comment>
<dbReference type="Pfam" id="PF10699">
    <property type="entry name" value="HAP2-GCS1"/>
    <property type="match status" value="1"/>
</dbReference>
<dbReference type="EMBL" id="ASPP01010406">
    <property type="protein sequence ID" value="ETO22865.1"/>
    <property type="molecule type" value="Genomic_DNA"/>
</dbReference>
<keyword evidence="7" id="KW-0446">Lipid-binding</keyword>
<dbReference type="PANTHER" id="PTHR31764">
    <property type="entry name" value="PROTEIN HAPLESS 2"/>
    <property type="match status" value="1"/>
</dbReference>
<reference evidence="12 13" key="1">
    <citation type="journal article" date="2013" name="Curr. Biol.">
        <title>The Genome of the Foraminiferan Reticulomyxa filosa.</title>
        <authorList>
            <person name="Glockner G."/>
            <person name="Hulsmann N."/>
            <person name="Schleicher M."/>
            <person name="Noegel A.A."/>
            <person name="Eichinger L."/>
            <person name="Gallinger C."/>
            <person name="Pawlowski J."/>
            <person name="Sierra R."/>
            <person name="Euteneuer U."/>
            <person name="Pillet L."/>
            <person name="Moustafa A."/>
            <person name="Platzer M."/>
            <person name="Groth M."/>
            <person name="Szafranski K."/>
            <person name="Schliwa M."/>
        </authorList>
    </citation>
    <scope>NUCLEOTIDE SEQUENCE [LARGE SCALE GENOMIC DNA]</scope>
</reference>
<evidence type="ECO:0000256" key="1">
    <source>
        <dbReference type="ARBA" id="ARBA00004251"/>
    </source>
</evidence>
<keyword evidence="5" id="KW-0732">Signal</keyword>
<keyword evidence="13" id="KW-1185">Reference proteome</keyword>
<keyword evidence="6" id="KW-1133">Transmembrane helix</keyword>
<dbReference type="OrthoDB" id="446260at2759"/>
<gene>
    <name evidence="12" type="ORF">RFI_14326</name>
</gene>
<evidence type="ECO:0000256" key="6">
    <source>
        <dbReference type="ARBA" id="ARBA00022989"/>
    </source>
</evidence>
<evidence type="ECO:0000256" key="5">
    <source>
        <dbReference type="ARBA" id="ARBA00022729"/>
    </source>
</evidence>
<dbReference type="InterPro" id="IPR040326">
    <property type="entry name" value="HAP2/GCS1"/>
</dbReference>
<sequence length="304" mass="34298">MQFLESQAAAMTQMEVRRVVGRKLLQVPQFLTVKYGYTHISLYFLQQRNKAMGGGDHKGFCCSCNLFGGETVRGIGECPILGSGQQSAHCLSFAVDPLWYSGYSIGPCETFFQIGITVLRTNDNSTQIQETVSISPQNTGATTQDGKIVVRLIGDLVSYQDAPDLNNLYYFCPSSPQTDPRVKNYLKNSMLIPQSAVTLTGQDCDKIGVSYYAFRYQSQACLKPVGACLSNQLEDFHNTGLKISLNDMALFEQNKQKKEILFKCHWDTSNPLRQKFIIFFFKKKKKEWSLPFFTIGLVYKTNQK</sequence>
<dbReference type="GO" id="GO:0005886">
    <property type="term" value="C:plasma membrane"/>
    <property type="evidence" value="ECO:0007669"/>
    <property type="project" value="UniProtKB-SubCell"/>
</dbReference>
<dbReference type="Proteomes" id="UP000023152">
    <property type="component" value="Unassembled WGS sequence"/>
</dbReference>
<keyword evidence="10" id="KW-0278">Fertilization</keyword>
<evidence type="ECO:0000313" key="13">
    <source>
        <dbReference type="Proteomes" id="UP000023152"/>
    </source>
</evidence>
<evidence type="ECO:0000256" key="7">
    <source>
        <dbReference type="ARBA" id="ARBA00023121"/>
    </source>
</evidence>
<evidence type="ECO:0000256" key="4">
    <source>
        <dbReference type="ARBA" id="ARBA00022692"/>
    </source>
</evidence>
<protein>
    <recommendedName>
        <fullName evidence="11">Generative cell specific-1/HAP2 domain-containing protein</fullName>
    </recommendedName>
</protein>
<evidence type="ECO:0000256" key="3">
    <source>
        <dbReference type="ARBA" id="ARBA00022475"/>
    </source>
</evidence>
<evidence type="ECO:0000256" key="10">
    <source>
        <dbReference type="ARBA" id="ARBA00023279"/>
    </source>
</evidence>
<dbReference type="InterPro" id="IPR018928">
    <property type="entry name" value="HAP2/GCS1_dom"/>
</dbReference>
<feature type="domain" description="Generative cell specific-1/HAP2" evidence="11">
    <location>
        <begin position="58"/>
        <end position="239"/>
    </location>
</feature>
<evidence type="ECO:0000313" key="12">
    <source>
        <dbReference type="EMBL" id="ETO22865.1"/>
    </source>
</evidence>